<evidence type="ECO:0000313" key="11">
    <source>
        <dbReference type="EMBL" id="MBD2860836.1"/>
    </source>
</evidence>
<dbReference type="InterPro" id="IPR001796">
    <property type="entry name" value="DHFR_dom"/>
</dbReference>
<dbReference type="GO" id="GO:0046654">
    <property type="term" value="P:tetrahydrofolate biosynthetic process"/>
    <property type="evidence" value="ECO:0007669"/>
    <property type="project" value="InterPro"/>
</dbReference>
<evidence type="ECO:0000256" key="3">
    <source>
        <dbReference type="ARBA" id="ARBA00012856"/>
    </source>
</evidence>
<dbReference type="CDD" id="cd00209">
    <property type="entry name" value="DHFR"/>
    <property type="match status" value="1"/>
</dbReference>
<protein>
    <recommendedName>
        <fullName evidence="3 8">Dihydrofolate reductase</fullName>
        <ecNumber evidence="3 8">1.5.1.3</ecNumber>
    </recommendedName>
</protein>
<proteinExistence type="inferred from homology"/>
<dbReference type="InterPro" id="IPR024072">
    <property type="entry name" value="DHFR-like_dom_sf"/>
</dbReference>
<evidence type="ECO:0000313" key="12">
    <source>
        <dbReference type="Proteomes" id="UP000639396"/>
    </source>
</evidence>
<dbReference type="GO" id="GO:0006730">
    <property type="term" value="P:one-carbon metabolic process"/>
    <property type="evidence" value="ECO:0007669"/>
    <property type="project" value="UniProtKB-KW"/>
</dbReference>
<dbReference type="PROSITE" id="PS00075">
    <property type="entry name" value="DHFR_1"/>
    <property type="match status" value="1"/>
</dbReference>
<dbReference type="GO" id="GO:0005829">
    <property type="term" value="C:cytosol"/>
    <property type="evidence" value="ECO:0007669"/>
    <property type="project" value="TreeGrafter"/>
</dbReference>
<evidence type="ECO:0000256" key="7">
    <source>
        <dbReference type="ARBA" id="ARBA00025067"/>
    </source>
</evidence>
<dbReference type="Proteomes" id="UP000639396">
    <property type="component" value="Unassembled WGS sequence"/>
</dbReference>
<dbReference type="PANTHER" id="PTHR48069">
    <property type="entry name" value="DIHYDROFOLATE REDUCTASE"/>
    <property type="match status" value="1"/>
</dbReference>
<evidence type="ECO:0000256" key="9">
    <source>
        <dbReference type="RuleBase" id="RU004474"/>
    </source>
</evidence>
<dbReference type="Gene3D" id="3.40.430.10">
    <property type="entry name" value="Dihydrofolate Reductase, subunit A"/>
    <property type="match status" value="1"/>
</dbReference>
<keyword evidence="6 8" id="KW-0560">Oxidoreductase</keyword>
<evidence type="ECO:0000256" key="4">
    <source>
        <dbReference type="ARBA" id="ARBA00022563"/>
    </source>
</evidence>
<comment type="function">
    <text evidence="7 8">Key enzyme in folate metabolism. Catalyzes an essential reaction for de novo glycine and purine synthesis, and for DNA precursor synthesis.</text>
</comment>
<dbReference type="GO" id="GO:0046655">
    <property type="term" value="P:folic acid metabolic process"/>
    <property type="evidence" value="ECO:0007669"/>
    <property type="project" value="TreeGrafter"/>
</dbReference>
<comment type="pathway">
    <text evidence="1 8">Cofactor biosynthesis; tetrahydrofolate biosynthesis; 5,6,7,8-tetrahydrofolate from 7,8-dihydrofolate: step 1/1.</text>
</comment>
<evidence type="ECO:0000256" key="1">
    <source>
        <dbReference type="ARBA" id="ARBA00004903"/>
    </source>
</evidence>
<evidence type="ECO:0000256" key="5">
    <source>
        <dbReference type="ARBA" id="ARBA00022857"/>
    </source>
</evidence>
<sequence>MTEEGGETLQAIGRKLRERPGGTGIAMIAAMDRNRVIGVNNTIPWRLPGEQQYFKRVTMGHTVVSGRLNYEDMKRPLPGRRNVILTRDKDYAAPGCEIAGSAEDVLERYAGDENSPLFIIGGEQIYRLFMPVADRLYVTVIDAEFEGDAYFPEFHASEWTEVSRQEVKADEYNSFGYTYLVYKRRTSGYGSR</sequence>
<dbReference type="FunFam" id="3.40.430.10:FF:000001">
    <property type="entry name" value="Dihydrofolate reductase"/>
    <property type="match status" value="1"/>
</dbReference>
<dbReference type="AlphaFoldDB" id="A0A927GXH8"/>
<dbReference type="GO" id="GO:0070401">
    <property type="term" value="F:NADP+ binding"/>
    <property type="evidence" value="ECO:0007669"/>
    <property type="project" value="UniProtKB-ARBA"/>
</dbReference>
<organism evidence="11 12">
    <name type="scientific">Paenibacillus oceani</name>
    <dbReference type="NCBI Taxonomy" id="2772510"/>
    <lineage>
        <taxon>Bacteria</taxon>
        <taxon>Bacillati</taxon>
        <taxon>Bacillota</taxon>
        <taxon>Bacilli</taxon>
        <taxon>Bacillales</taxon>
        <taxon>Paenibacillaceae</taxon>
        <taxon>Paenibacillus</taxon>
    </lineage>
</organism>
<evidence type="ECO:0000256" key="6">
    <source>
        <dbReference type="ARBA" id="ARBA00023002"/>
    </source>
</evidence>
<dbReference type="InterPro" id="IPR012259">
    <property type="entry name" value="DHFR"/>
</dbReference>
<accession>A0A927GXH8</accession>
<dbReference type="InterPro" id="IPR017925">
    <property type="entry name" value="DHFR_CS"/>
</dbReference>
<name>A0A927GXH8_9BACL</name>
<dbReference type="GO" id="GO:0004146">
    <property type="term" value="F:dihydrofolate reductase activity"/>
    <property type="evidence" value="ECO:0007669"/>
    <property type="project" value="UniProtKB-EC"/>
</dbReference>
<feature type="domain" description="DHFR" evidence="10">
    <location>
        <begin position="24"/>
        <end position="184"/>
    </location>
</feature>
<dbReference type="Pfam" id="PF00186">
    <property type="entry name" value="DHFR_1"/>
    <property type="match status" value="1"/>
</dbReference>
<dbReference type="EMBL" id="JACXJA010000003">
    <property type="protein sequence ID" value="MBD2860836.1"/>
    <property type="molecule type" value="Genomic_DNA"/>
</dbReference>
<evidence type="ECO:0000259" key="10">
    <source>
        <dbReference type="PROSITE" id="PS51330"/>
    </source>
</evidence>
<evidence type="ECO:0000256" key="2">
    <source>
        <dbReference type="ARBA" id="ARBA00009539"/>
    </source>
</evidence>
<dbReference type="PANTHER" id="PTHR48069:SF3">
    <property type="entry name" value="DIHYDROFOLATE REDUCTASE"/>
    <property type="match status" value="1"/>
</dbReference>
<dbReference type="EC" id="1.5.1.3" evidence="3 8"/>
<dbReference type="PIRSF" id="PIRSF000194">
    <property type="entry name" value="DHFR"/>
    <property type="match status" value="1"/>
</dbReference>
<dbReference type="PRINTS" id="PR00070">
    <property type="entry name" value="DHFR"/>
</dbReference>
<gene>
    <name evidence="11" type="ORF">IDH45_02405</name>
</gene>
<comment type="similarity">
    <text evidence="2 8 9">Belongs to the dihydrofolate reductase family.</text>
</comment>
<dbReference type="GO" id="GO:0046452">
    <property type="term" value="P:dihydrofolate metabolic process"/>
    <property type="evidence" value="ECO:0007669"/>
    <property type="project" value="TreeGrafter"/>
</dbReference>
<comment type="caution">
    <text evidence="11">The sequence shown here is derived from an EMBL/GenBank/DDBJ whole genome shotgun (WGS) entry which is preliminary data.</text>
</comment>
<evidence type="ECO:0000256" key="8">
    <source>
        <dbReference type="PIRNR" id="PIRNR000194"/>
    </source>
</evidence>
<keyword evidence="5 8" id="KW-0521">NADP</keyword>
<comment type="catalytic activity">
    <reaction evidence="8">
        <text>(6S)-5,6,7,8-tetrahydrofolate + NADP(+) = 7,8-dihydrofolate + NADPH + H(+)</text>
        <dbReference type="Rhea" id="RHEA:15009"/>
        <dbReference type="ChEBI" id="CHEBI:15378"/>
        <dbReference type="ChEBI" id="CHEBI:57451"/>
        <dbReference type="ChEBI" id="CHEBI:57453"/>
        <dbReference type="ChEBI" id="CHEBI:57783"/>
        <dbReference type="ChEBI" id="CHEBI:58349"/>
        <dbReference type="EC" id="1.5.1.3"/>
    </reaction>
</comment>
<keyword evidence="12" id="KW-1185">Reference proteome</keyword>
<keyword evidence="4 8" id="KW-0554">One-carbon metabolism</keyword>
<dbReference type="PROSITE" id="PS51330">
    <property type="entry name" value="DHFR_2"/>
    <property type="match status" value="1"/>
</dbReference>
<dbReference type="SUPFAM" id="SSF53597">
    <property type="entry name" value="Dihydrofolate reductase-like"/>
    <property type="match status" value="1"/>
</dbReference>
<reference evidence="11" key="1">
    <citation type="submission" date="2020-09" db="EMBL/GenBank/DDBJ databases">
        <title>A novel bacterium of genus Paenibacillus, isolated from South China Sea.</title>
        <authorList>
            <person name="Huang H."/>
            <person name="Mo K."/>
            <person name="Hu Y."/>
        </authorList>
    </citation>
    <scope>NUCLEOTIDE SEQUENCE</scope>
    <source>
        <strain evidence="11">IB182363</strain>
    </source>
</reference>